<accession>A0A329REK3</accession>
<feature type="domain" description="Major facilitator superfamily (MFS) profile" evidence="8">
    <location>
        <begin position="45"/>
        <end position="465"/>
    </location>
</feature>
<keyword evidence="2" id="KW-0813">Transport</keyword>
<reference evidence="9 10" key="1">
    <citation type="submission" date="2018-01" db="EMBL/GenBank/DDBJ databases">
        <title>Draft genome of the strawberry crown rot pathogen Phytophthora cactorum.</title>
        <authorList>
            <person name="Armitage A.D."/>
            <person name="Lysoe E."/>
            <person name="Nellist C.F."/>
            <person name="Harrison R.J."/>
            <person name="Brurberg M.B."/>
        </authorList>
    </citation>
    <scope>NUCLEOTIDE SEQUENCE [LARGE SCALE GENOMIC DNA]</scope>
    <source>
        <strain evidence="9 10">10300</strain>
    </source>
</reference>
<feature type="transmembrane region" description="Helical" evidence="7">
    <location>
        <begin position="433"/>
        <end position="457"/>
    </location>
</feature>
<dbReference type="InterPro" id="IPR036259">
    <property type="entry name" value="MFS_trans_sf"/>
</dbReference>
<feature type="transmembrane region" description="Helical" evidence="7">
    <location>
        <begin position="198"/>
        <end position="218"/>
    </location>
</feature>
<dbReference type="EMBL" id="MJFZ01001617">
    <property type="protein sequence ID" value="RAW21678.1"/>
    <property type="molecule type" value="Genomic_DNA"/>
</dbReference>
<protein>
    <recommendedName>
        <fullName evidence="8">Major facilitator superfamily (MFS) profile domain-containing protein</fullName>
    </recommendedName>
</protein>
<evidence type="ECO:0000256" key="4">
    <source>
        <dbReference type="ARBA" id="ARBA00022989"/>
    </source>
</evidence>
<evidence type="ECO:0000256" key="1">
    <source>
        <dbReference type="ARBA" id="ARBA00004141"/>
    </source>
</evidence>
<evidence type="ECO:0000256" key="2">
    <source>
        <dbReference type="ARBA" id="ARBA00022448"/>
    </source>
</evidence>
<evidence type="ECO:0000313" key="9">
    <source>
        <dbReference type="EMBL" id="RAW21678.1"/>
    </source>
</evidence>
<dbReference type="InterPro" id="IPR005828">
    <property type="entry name" value="MFS_sugar_transport-like"/>
</dbReference>
<evidence type="ECO:0000256" key="3">
    <source>
        <dbReference type="ARBA" id="ARBA00022692"/>
    </source>
</evidence>
<dbReference type="Pfam" id="PF00083">
    <property type="entry name" value="Sugar_tr"/>
    <property type="match status" value="1"/>
</dbReference>
<feature type="transmembrane region" description="Helical" evidence="7">
    <location>
        <begin position="133"/>
        <end position="157"/>
    </location>
</feature>
<feature type="transmembrane region" description="Helical" evidence="7">
    <location>
        <begin position="317"/>
        <end position="338"/>
    </location>
</feature>
<dbReference type="GO" id="GO:0016020">
    <property type="term" value="C:membrane"/>
    <property type="evidence" value="ECO:0007669"/>
    <property type="project" value="UniProtKB-SubCell"/>
</dbReference>
<dbReference type="OrthoDB" id="4139357at2759"/>
<feature type="transmembrane region" description="Helical" evidence="7">
    <location>
        <begin position="375"/>
        <end position="396"/>
    </location>
</feature>
<name>A0A329REK3_9STRA</name>
<proteinExistence type="predicted"/>
<feature type="transmembrane region" description="Helical" evidence="7">
    <location>
        <begin position="350"/>
        <end position="369"/>
    </location>
</feature>
<dbReference type="SUPFAM" id="SSF103473">
    <property type="entry name" value="MFS general substrate transporter"/>
    <property type="match status" value="1"/>
</dbReference>
<keyword evidence="10" id="KW-1185">Reference proteome</keyword>
<dbReference type="STRING" id="29920.A0A329REK3"/>
<comment type="caution">
    <text evidence="9">The sequence shown here is derived from an EMBL/GenBank/DDBJ whole genome shotgun (WGS) entry which is preliminary data.</text>
</comment>
<evidence type="ECO:0000256" key="5">
    <source>
        <dbReference type="ARBA" id="ARBA00023136"/>
    </source>
</evidence>
<dbReference type="AlphaFoldDB" id="A0A329REK3"/>
<feature type="transmembrane region" description="Helical" evidence="7">
    <location>
        <begin position="285"/>
        <end position="305"/>
    </location>
</feature>
<feature type="transmembrane region" description="Helical" evidence="7">
    <location>
        <begin position="40"/>
        <end position="63"/>
    </location>
</feature>
<dbReference type="PANTHER" id="PTHR23511:SF5">
    <property type="entry name" value="MAJOR FACILITATOR-TYPE TRANSPORTER HXNZ-RELATED"/>
    <property type="match status" value="1"/>
</dbReference>
<dbReference type="Proteomes" id="UP000251314">
    <property type="component" value="Unassembled WGS sequence"/>
</dbReference>
<dbReference type="CDD" id="cd17316">
    <property type="entry name" value="MFS_SV2_like"/>
    <property type="match status" value="1"/>
</dbReference>
<keyword evidence="3 7" id="KW-0812">Transmembrane</keyword>
<keyword evidence="4 7" id="KW-1133">Transmembrane helix</keyword>
<dbReference type="PROSITE" id="PS50850">
    <property type="entry name" value="MFS"/>
    <property type="match status" value="1"/>
</dbReference>
<feature type="transmembrane region" description="Helical" evidence="7">
    <location>
        <begin position="408"/>
        <end position="427"/>
    </location>
</feature>
<evidence type="ECO:0000259" key="8">
    <source>
        <dbReference type="PROSITE" id="PS50850"/>
    </source>
</evidence>
<feature type="transmembrane region" description="Helical" evidence="7">
    <location>
        <begin position="110"/>
        <end position="127"/>
    </location>
</feature>
<feature type="transmembrane region" description="Helical" evidence="7">
    <location>
        <begin position="169"/>
        <end position="192"/>
    </location>
</feature>
<evidence type="ECO:0000256" key="7">
    <source>
        <dbReference type="SAM" id="Phobius"/>
    </source>
</evidence>
<feature type="compositionally biased region" description="Basic and acidic residues" evidence="6">
    <location>
        <begin position="488"/>
        <end position="499"/>
    </location>
</feature>
<dbReference type="InterPro" id="IPR020846">
    <property type="entry name" value="MFS_dom"/>
</dbReference>
<dbReference type="Gene3D" id="1.20.1250.20">
    <property type="entry name" value="MFS general substrate transporter like domains"/>
    <property type="match status" value="1"/>
</dbReference>
<evidence type="ECO:0000256" key="6">
    <source>
        <dbReference type="SAM" id="MobiDB-lite"/>
    </source>
</evidence>
<comment type="subcellular location">
    <subcellularLocation>
        <location evidence="1">Membrane</location>
        <topology evidence="1">Multi-pass membrane protein</topology>
    </subcellularLocation>
</comment>
<dbReference type="GO" id="GO:0022857">
    <property type="term" value="F:transmembrane transporter activity"/>
    <property type="evidence" value="ECO:0007669"/>
    <property type="project" value="InterPro"/>
</dbReference>
<sequence length="507" mass="55076">MHYRAVESPNAHRNSLTVSPRKFLHPIDARLNSLEPRLSWFYVCLLLYTGVSWAIQAAELVLLDFTRVLVANDIGMGTQVLEVFGVSIFMGLMVGGPIFGHVADRFGRRISIMIAMMFSFGGLAVSARANAEYMLLIGRVLTGIGYGGQLGSTVVLVQELAPRSMSGRVVSLLDAFTGIGGLLGVTLAFAVVPRLEWRTTYLATCGLVLHAIVLRFTVPESPRWLASVGRTEEAYAVVEKIEHLHDIQSPGDDTQQLELEFTSALESPPSIAAKPSLLMRLSPTLVLWILWISMTLSSYTLGIYVPTLISLSGYNVFANWSTIGVLHVAQTVGSIAAATGLDTYGFHRCFAVFATLATIFSVVLSYVTWSRAEVIAVTFVVTALLSACWGCVLAYTSRHYTTTHRGRGMGYAVGVSRLAAVGGSYLYPRMFNVWVLSVPVLCWIFGGVLTIIAVGVVPRFGYRPLGQEDDTDSCAWTSVAELENGMSSEERSEGAKTAEGESVTSRQ</sequence>
<organism evidence="9 10">
    <name type="scientific">Phytophthora cactorum</name>
    <dbReference type="NCBI Taxonomy" id="29920"/>
    <lineage>
        <taxon>Eukaryota</taxon>
        <taxon>Sar</taxon>
        <taxon>Stramenopiles</taxon>
        <taxon>Oomycota</taxon>
        <taxon>Peronosporomycetes</taxon>
        <taxon>Peronosporales</taxon>
        <taxon>Peronosporaceae</taxon>
        <taxon>Phytophthora</taxon>
    </lineage>
</organism>
<dbReference type="PANTHER" id="PTHR23511">
    <property type="entry name" value="SYNAPTIC VESICLE GLYCOPROTEIN 2"/>
    <property type="match status" value="1"/>
</dbReference>
<feature type="transmembrane region" description="Helical" evidence="7">
    <location>
        <begin position="83"/>
        <end position="103"/>
    </location>
</feature>
<keyword evidence="5 7" id="KW-0472">Membrane</keyword>
<gene>
    <name evidence="9" type="ORF">PC110_g21879</name>
</gene>
<dbReference type="VEuPathDB" id="FungiDB:PC110_g21879"/>
<feature type="region of interest" description="Disordered" evidence="6">
    <location>
        <begin position="483"/>
        <end position="507"/>
    </location>
</feature>
<evidence type="ECO:0000313" key="10">
    <source>
        <dbReference type="Proteomes" id="UP000251314"/>
    </source>
</evidence>